<gene>
    <name evidence="2" type="ORF">PGT21_019687</name>
    <name evidence="3" type="ORF">PGTUg99_010281</name>
</gene>
<dbReference type="SMART" id="SM00256">
    <property type="entry name" value="FBOX"/>
    <property type="match status" value="1"/>
</dbReference>
<dbReference type="EMBL" id="VSWC01000170">
    <property type="protein sequence ID" value="KAA1071799.1"/>
    <property type="molecule type" value="Genomic_DNA"/>
</dbReference>
<feature type="domain" description="F-box" evidence="1">
    <location>
        <begin position="15"/>
        <end position="61"/>
    </location>
</feature>
<organism evidence="3 5">
    <name type="scientific">Puccinia graminis f. sp. tritici</name>
    <dbReference type="NCBI Taxonomy" id="56615"/>
    <lineage>
        <taxon>Eukaryota</taxon>
        <taxon>Fungi</taxon>
        <taxon>Dikarya</taxon>
        <taxon>Basidiomycota</taxon>
        <taxon>Pucciniomycotina</taxon>
        <taxon>Pucciniomycetes</taxon>
        <taxon>Pucciniales</taxon>
        <taxon>Pucciniaceae</taxon>
        <taxon>Puccinia</taxon>
    </lineage>
</organism>
<dbReference type="Pfam" id="PF12014">
    <property type="entry name" value="Cyclin_D1_bind"/>
    <property type="match status" value="1"/>
</dbReference>
<comment type="caution">
    <text evidence="3">The sequence shown here is derived from an EMBL/GenBank/DDBJ whole genome shotgun (WGS) entry which is preliminary data.</text>
</comment>
<dbReference type="GO" id="GO:0019005">
    <property type="term" value="C:SCF ubiquitin ligase complex"/>
    <property type="evidence" value="ECO:0007669"/>
    <property type="project" value="TreeGrafter"/>
</dbReference>
<dbReference type="EMBL" id="VDEP01000174">
    <property type="protein sequence ID" value="KAA1125861.1"/>
    <property type="molecule type" value="Genomic_DNA"/>
</dbReference>
<dbReference type="PROSITE" id="PS50181">
    <property type="entry name" value="FBOX"/>
    <property type="match status" value="1"/>
</dbReference>
<dbReference type="Proteomes" id="UP000324748">
    <property type="component" value="Unassembled WGS sequence"/>
</dbReference>
<dbReference type="InterPro" id="IPR001810">
    <property type="entry name" value="F-box_dom"/>
</dbReference>
<dbReference type="Gene3D" id="1.20.1280.50">
    <property type="match status" value="1"/>
</dbReference>
<keyword evidence="4" id="KW-1185">Reference proteome</keyword>
<dbReference type="PANTHER" id="PTHR14381">
    <property type="entry name" value="DACTYLIN"/>
    <property type="match status" value="1"/>
</dbReference>
<evidence type="ECO:0000313" key="3">
    <source>
        <dbReference type="EMBL" id="KAA1125861.1"/>
    </source>
</evidence>
<dbReference type="SUPFAM" id="SSF81383">
    <property type="entry name" value="F-box domain"/>
    <property type="match status" value="1"/>
</dbReference>
<accession>A0A5B0RIP5</accession>
<dbReference type="InterPro" id="IPR052301">
    <property type="entry name" value="SCF_F-box/WD-repeat"/>
</dbReference>
<proteinExistence type="predicted"/>
<evidence type="ECO:0000313" key="4">
    <source>
        <dbReference type="Proteomes" id="UP000324748"/>
    </source>
</evidence>
<evidence type="ECO:0000313" key="2">
    <source>
        <dbReference type="EMBL" id="KAA1071799.1"/>
    </source>
</evidence>
<dbReference type="Proteomes" id="UP000325313">
    <property type="component" value="Unassembled WGS sequence"/>
</dbReference>
<protein>
    <recommendedName>
        <fullName evidence="1">F-box domain-containing protein</fullName>
    </recommendedName>
</protein>
<dbReference type="AlphaFoldDB" id="A0A5B0RIP5"/>
<dbReference type="GO" id="GO:0031146">
    <property type="term" value="P:SCF-dependent proteasomal ubiquitin-dependent protein catabolic process"/>
    <property type="evidence" value="ECO:0007669"/>
    <property type="project" value="TreeGrafter"/>
</dbReference>
<reference evidence="4 5" key="1">
    <citation type="submission" date="2019-05" db="EMBL/GenBank/DDBJ databases">
        <title>Emergence of the Ug99 lineage of the wheat stem rust pathogen through somatic hybridization.</title>
        <authorList>
            <person name="Li F."/>
            <person name="Upadhyaya N.M."/>
            <person name="Sperschneider J."/>
            <person name="Matny O."/>
            <person name="Nguyen-Phuc H."/>
            <person name="Mago R."/>
            <person name="Raley C."/>
            <person name="Miller M.E."/>
            <person name="Silverstein K.A.T."/>
            <person name="Henningsen E."/>
            <person name="Hirsch C.D."/>
            <person name="Visser B."/>
            <person name="Pretorius Z.A."/>
            <person name="Steffenson B.J."/>
            <person name="Schwessinger B."/>
            <person name="Dodds P.N."/>
            <person name="Figueroa M."/>
        </authorList>
    </citation>
    <scope>NUCLEOTIDE SEQUENCE [LARGE SCALE GENOMIC DNA]</scope>
    <source>
        <strain evidence="2">21-0</strain>
        <strain evidence="3 5">Ug99</strain>
    </source>
</reference>
<dbReference type="InterPro" id="IPR036047">
    <property type="entry name" value="F-box-like_dom_sf"/>
</dbReference>
<dbReference type="Pfam" id="PF12937">
    <property type="entry name" value="F-box-like"/>
    <property type="match status" value="1"/>
</dbReference>
<name>A0A5B0RIP5_PUCGR</name>
<evidence type="ECO:0000259" key="1">
    <source>
        <dbReference type="PROSITE" id="PS50181"/>
    </source>
</evidence>
<dbReference type="OrthoDB" id="722566at2759"/>
<evidence type="ECO:0000313" key="5">
    <source>
        <dbReference type="Proteomes" id="UP000325313"/>
    </source>
</evidence>
<dbReference type="PANTHER" id="PTHR14381:SF1">
    <property type="entry name" value="F-BOX_WD REPEAT-CONTAINING PROTEIN 4"/>
    <property type="match status" value="1"/>
</dbReference>
<sequence length="582" mass="65323">MMASFIKPRTAETGNRTLESLPEDILEQIINHLDLRSISRLSRASHSLLSLTRSDSLWRRIAKALIGPWIHRSLLSTNLNSRSELTHHVQQKHSDWTLDPNCFPLSQFSRSTPSHQSQELSITSWYQFSARFLIPHFHFLGWHVSNILPHGQLILVTYDTSSGRLLAEEIKCQNLYSTPPDSFFIPPFSLGRSEANSQSSTQHTQAPVWPSWLPLSQIRLDSNRVQYSLPPGIDSPSSRYTFDIFAPAYASSPLFSIFPFEPHYRLACVPSSYQQITIQKPKLIVKPWSTLITKESLTPLCNPAQVIARRSNILSRDILDQEDLTDLLSNPGIGVNEFHSLTLASSPEGPASRVDTPVSEDHARIRYQGGPRQQQVRTSNILLGGRTYTTNGAGLLRPVVHFPIWSIEYYPLNGPTPYPPPPLPPLHRHYQSEKSLEGLWVGCYGSHGTEFGRIIVDSFQISFVKLTGDPNIPAGQVSWKVKYDPLVPLNPIPISDAISIDVGASLADGGWLKGHGQVANTNYEEPGWINTEVQFISNDMSSDSHTLSSDSHQVLLKEEVQQIRVKWIELGRVSTFFKVSFS</sequence>